<dbReference type="PROSITE" id="PS50995">
    <property type="entry name" value="HTH_MARR_2"/>
    <property type="match status" value="1"/>
</dbReference>
<dbReference type="EMBL" id="AP023367">
    <property type="protein sequence ID" value="BCJ94306.1"/>
    <property type="molecule type" value="Genomic_DNA"/>
</dbReference>
<dbReference type="Pfam" id="PF01047">
    <property type="entry name" value="MarR"/>
    <property type="match status" value="1"/>
</dbReference>
<dbReference type="PANTHER" id="PTHR35790">
    <property type="entry name" value="HTH-TYPE TRANSCRIPTIONAL REGULATOR PCHR"/>
    <property type="match status" value="1"/>
</dbReference>
<dbReference type="InterPro" id="IPR036388">
    <property type="entry name" value="WH-like_DNA-bd_sf"/>
</dbReference>
<evidence type="ECO:0000313" key="2">
    <source>
        <dbReference type="Proteomes" id="UP000515561"/>
    </source>
</evidence>
<dbReference type="PANTHER" id="PTHR35790:SF4">
    <property type="entry name" value="HTH-TYPE TRANSCRIPTIONAL REGULATOR PCHR"/>
    <property type="match status" value="1"/>
</dbReference>
<dbReference type="InterPro" id="IPR052067">
    <property type="entry name" value="Metal_resp_HTH_trans_reg"/>
</dbReference>
<protein>
    <submittedName>
        <fullName evidence="1">Uncharacterized protein</fullName>
    </submittedName>
</protein>
<dbReference type="RefSeq" id="WP_184091122.1">
    <property type="nucleotide sequence ID" value="NZ_AP023367.1"/>
</dbReference>
<dbReference type="KEGG" id="acel:acsn021_18750"/>
<dbReference type="InterPro" id="IPR036390">
    <property type="entry name" value="WH_DNA-bd_sf"/>
</dbReference>
<dbReference type="GO" id="GO:0003700">
    <property type="term" value="F:DNA-binding transcription factor activity"/>
    <property type="evidence" value="ECO:0007669"/>
    <property type="project" value="InterPro"/>
</dbReference>
<organism evidence="1 2">
    <name type="scientific">Anaerocolumna cellulosilytica</name>
    <dbReference type="NCBI Taxonomy" id="433286"/>
    <lineage>
        <taxon>Bacteria</taxon>
        <taxon>Bacillati</taxon>
        <taxon>Bacillota</taxon>
        <taxon>Clostridia</taxon>
        <taxon>Lachnospirales</taxon>
        <taxon>Lachnospiraceae</taxon>
        <taxon>Anaerocolumna</taxon>
    </lineage>
</organism>
<keyword evidence="2" id="KW-1185">Reference proteome</keyword>
<reference evidence="1 2" key="1">
    <citation type="journal article" date="2016" name="Int. J. Syst. Evol. Microbiol.">
        <title>Descriptions of Anaerotaenia torta gen. nov., sp. nov. and Anaerocolumna cellulosilytica gen. nov., sp. nov. isolated from a methanogenic reactor of cattle waste.</title>
        <authorList>
            <person name="Uek A."/>
            <person name="Ohtaki Y."/>
            <person name="Kaku N."/>
            <person name="Ueki K."/>
        </authorList>
    </citation>
    <scope>NUCLEOTIDE SEQUENCE [LARGE SCALE GENOMIC DNA]</scope>
    <source>
        <strain evidence="1 2">SN021</strain>
    </source>
</reference>
<dbReference type="Proteomes" id="UP000515561">
    <property type="component" value="Chromosome"/>
</dbReference>
<sequence length="150" mass="17810">MDKVQDTIIRDFIKLTEKIANGKVNILDFGSEDMTFYRGEIHMLKMIGDNPGIFGSEMARNFNITRAVVAKTVRKLEERNLIYRQDDEKDKKRYRLFLTEKGLQAYIMHQEYHRQADKPLFDYLDSLSEKELKTVKDFLYHANALIEQHF</sequence>
<proteinExistence type="predicted"/>
<dbReference type="SMART" id="SM00347">
    <property type="entry name" value="HTH_MARR"/>
    <property type="match status" value="1"/>
</dbReference>
<gene>
    <name evidence="1" type="ORF">acsn021_18750</name>
</gene>
<name>A0A6S6QX56_9FIRM</name>
<dbReference type="Gene3D" id="1.10.10.10">
    <property type="entry name" value="Winged helix-like DNA-binding domain superfamily/Winged helix DNA-binding domain"/>
    <property type="match status" value="1"/>
</dbReference>
<dbReference type="AlphaFoldDB" id="A0A6S6QX56"/>
<accession>A0A6S6QX56</accession>
<evidence type="ECO:0000313" key="1">
    <source>
        <dbReference type="EMBL" id="BCJ94306.1"/>
    </source>
</evidence>
<dbReference type="SUPFAM" id="SSF46785">
    <property type="entry name" value="Winged helix' DNA-binding domain"/>
    <property type="match status" value="1"/>
</dbReference>
<dbReference type="InterPro" id="IPR000835">
    <property type="entry name" value="HTH_MarR-typ"/>
</dbReference>